<dbReference type="Proteomes" id="UP000799539">
    <property type="component" value="Unassembled WGS sequence"/>
</dbReference>
<dbReference type="EMBL" id="ML992671">
    <property type="protein sequence ID" value="KAF2213308.1"/>
    <property type="molecule type" value="Genomic_DNA"/>
</dbReference>
<keyword evidence="2" id="KW-1185">Reference proteome</keyword>
<gene>
    <name evidence="1" type="ORF">CERZMDRAFT_96967</name>
</gene>
<evidence type="ECO:0000313" key="2">
    <source>
        <dbReference type="Proteomes" id="UP000799539"/>
    </source>
</evidence>
<organism evidence="1 2">
    <name type="scientific">Cercospora zeae-maydis SCOH1-5</name>
    <dbReference type="NCBI Taxonomy" id="717836"/>
    <lineage>
        <taxon>Eukaryota</taxon>
        <taxon>Fungi</taxon>
        <taxon>Dikarya</taxon>
        <taxon>Ascomycota</taxon>
        <taxon>Pezizomycotina</taxon>
        <taxon>Dothideomycetes</taxon>
        <taxon>Dothideomycetidae</taxon>
        <taxon>Mycosphaerellales</taxon>
        <taxon>Mycosphaerellaceae</taxon>
        <taxon>Cercospora</taxon>
    </lineage>
</organism>
<name>A0A6A6FJ99_9PEZI</name>
<evidence type="ECO:0000313" key="1">
    <source>
        <dbReference type="EMBL" id="KAF2213308.1"/>
    </source>
</evidence>
<accession>A0A6A6FJ99</accession>
<sequence length="274" mass="30879">MSASHGAQPLTNRYCNRYSTTLTDSQHLRLAKDHSRPLCRRLSSGLGKLRCKARKLSSEFCKSLHAQQKPHEEQLLLDKESIAPFQHDDAPVVRLHLCSVSDCDHMFCLPAIPKDYDLAVGHGVEDDHASIDYNLESSRVEQQIESWQEGGDECEIIEPEDSEVNGDVFRGFSGAWPQDLPKNSSPLPPQMIWKEMKQHEQVCEQKKRNLGGESSQVQLIESSSSPCFLPGCGPDPEPTRWLYLPPEDLETAEWLVRLWHSFSEESDESGGVAL</sequence>
<proteinExistence type="predicted"/>
<protein>
    <submittedName>
        <fullName evidence="1">Uncharacterized protein</fullName>
    </submittedName>
</protein>
<dbReference type="OrthoDB" id="3631259at2759"/>
<dbReference type="AlphaFoldDB" id="A0A6A6FJ99"/>
<reference evidence="1" key="1">
    <citation type="journal article" date="2020" name="Stud. Mycol.">
        <title>101 Dothideomycetes genomes: a test case for predicting lifestyles and emergence of pathogens.</title>
        <authorList>
            <person name="Haridas S."/>
            <person name="Albert R."/>
            <person name="Binder M."/>
            <person name="Bloem J."/>
            <person name="Labutti K."/>
            <person name="Salamov A."/>
            <person name="Andreopoulos B."/>
            <person name="Baker S."/>
            <person name="Barry K."/>
            <person name="Bills G."/>
            <person name="Bluhm B."/>
            <person name="Cannon C."/>
            <person name="Castanera R."/>
            <person name="Culley D."/>
            <person name="Daum C."/>
            <person name="Ezra D."/>
            <person name="Gonzalez J."/>
            <person name="Henrissat B."/>
            <person name="Kuo A."/>
            <person name="Liang C."/>
            <person name="Lipzen A."/>
            <person name="Lutzoni F."/>
            <person name="Magnuson J."/>
            <person name="Mondo S."/>
            <person name="Nolan M."/>
            <person name="Ohm R."/>
            <person name="Pangilinan J."/>
            <person name="Park H.-J."/>
            <person name="Ramirez L."/>
            <person name="Alfaro M."/>
            <person name="Sun H."/>
            <person name="Tritt A."/>
            <person name="Yoshinaga Y."/>
            <person name="Zwiers L.-H."/>
            <person name="Turgeon B."/>
            <person name="Goodwin S."/>
            <person name="Spatafora J."/>
            <person name="Crous P."/>
            <person name="Grigoriev I."/>
        </authorList>
    </citation>
    <scope>NUCLEOTIDE SEQUENCE</scope>
    <source>
        <strain evidence="1">SCOH1-5</strain>
    </source>
</reference>